<dbReference type="SMART" id="SM00530">
    <property type="entry name" value="HTH_XRE"/>
    <property type="match status" value="1"/>
</dbReference>
<dbReference type="SUPFAM" id="SSF47413">
    <property type="entry name" value="lambda repressor-like DNA-binding domains"/>
    <property type="match status" value="1"/>
</dbReference>
<dbReference type="InterPro" id="IPR010982">
    <property type="entry name" value="Lambda_DNA-bd_dom_sf"/>
</dbReference>
<name>A0A0F9NS24_9ZZZZ</name>
<comment type="caution">
    <text evidence="2">The sequence shown here is derived from an EMBL/GenBank/DDBJ whole genome shotgun (WGS) entry which is preliminary data.</text>
</comment>
<dbReference type="PROSITE" id="PS50943">
    <property type="entry name" value="HTH_CROC1"/>
    <property type="match status" value="1"/>
</dbReference>
<feature type="domain" description="HTH cro/C1-type" evidence="1">
    <location>
        <begin position="11"/>
        <end position="66"/>
    </location>
</feature>
<accession>A0A0F9NS24</accession>
<gene>
    <name evidence="2" type="ORF">LCGC14_0992170</name>
</gene>
<evidence type="ECO:0000259" key="1">
    <source>
        <dbReference type="PROSITE" id="PS50943"/>
    </source>
</evidence>
<sequence>MSERKTFGQQLREARIAARLSQTNLARKARIKSVHLINKYENDTSRLRLATIKKLEKALDCKFDIIQADIFGDGAKLEPRAVLYSGLREKIKSLGPDEVLQFPGHAAIAQRIRIALRRDREINQNLPQVRVTHKVKEGIVCISPKAITMPWEGDKLEIKKVSRLPINTPSLKGIKSDKYSDLINRINSMDDGEVITIKSDDVERALALRSRVQEYKNQGRFKGSFEIIRRKETIYVAKEKQP</sequence>
<proteinExistence type="predicted"/>
<dbReference type="InterPro" id="IPR001387">
    <property type="entry name" value="Cro/C1-type_HTH"/>
</dbReference>
<dbReference type="GO" id="GO:0003677">
    <property type="term" value="F:DNA binding"/>
    <property type="evidence" value="ECO:0007669"/>
    <property type="project" value="InterPro"/>
</dbReference>
<dbReference type="CDD" id="cd00093">
    <property type="entry name" value="HTH_XRE"/>
    <property type="match status" value="1"/>
</dbReference>
<dbReference type="Pfam" id="PF01381">
    <property type="entry name" value="HTH_3"/>
    <property type="match status" value="1"/>
</dbReference>
<reference evidence="2" key="1">
    <citation type="journal article" date="2015" name="Nature">
        <title>Complex archaea that bridge the gap between prokaryotes and eukaryotes.</title>
        <authorList>
            <person name="Spang A."/>
            <person name="Saw J.H."/>
            <person name="Jorgensen S.L."/>
            <person name="Zaremba-Niedzwiedzka K."/>
            <person name="Martijn J."/>
            <person name="Lind A.E."/>
            <person name="van Eijk R."/>
            <person name="Schleper C."/>
            <person name="Guy L."/>
            <person name="Ettema T.J."/>
        </authorList>
    </citation>
    <scope>NUCLEOTIDE SEQUENCE</scope>
</reference>
<protein>
    <recommendedName>
        <fullName evidence="1">HTH cro/C1-type domain-containing protein</fullName>
    </recommendedName>
</protein>
<organism evidence="2">
    <name type="scientific">marine sediment metagenome</name>
    <dbReference type="NCBI Taxonomy" id="412755"/>
    <lineage>
        <taxon>unclassified sequences</taxon>
        <taxon>metagenomes</taxon>
        <taxon>ecological metagenomes</taxon>
    </lineage>
</organism>
<evidence type="ECO:0000313" key="2">
    <source>
        <dbReference type="EMBL" id="KKN14837.1"/>
    </source>
</evidence>
<dbReference type="Gene3D" id="1.10.260.40">
    <property type="entry name" value="lambda repressor-like DNA-binding domains"/>
    <property type="match status" value="1"/>
</dbReference>
<dbReference type="AlphaFoldDB" id="A0A0F9NS24"/>
<dbReference type="EMBL" id="LAZR01003778">
    <property type="protein sequence ID" value="KKN14837.1"/>
    <property type="molecule type" value="Genomic_DNA"/>
</dbReference>